<evidence type="ECO:0000256" key="9">
    <source>
        <dbReference type="ARBA" id="ARBA00023136"/>
    </source>
</evidence>
<evidence type="ECO:0000313" key="15">
    <source>
        <dbReference type="EMBL" id="KAJ4934736.1"/>
    </source>
</evidence>
<evidence type="ECO:0000256" key="10">
    <source>
        <dbReference type="ARBA" id="ARBA00023288"/>
    </source>
</evidence>
<gene>
    <name evidence="15" type="ORF">JOQ06_007519</name>
</gene>
<feature type="chain" id="PRO_5042114549" description="Cell division control protein 42 homolog" evidence="13">
    <location>
        <begin position="30"/>
        <end position="377"/>
    </location>
</feature>
<dbReference type="CDD" id="cd01874">
    <property type="entry name" value="Cdc42"/>
    <property type="match status" value="1"/>
</dbReference>
<dbReference type="InterPro" id="IPR005225">
    <property type="entry name" value="Small_GTP-bd"/>
</dbReference>
<evidence type="ECO:0000256" key="5">
    <source>
        <dbReference type="ARBA" id="ARBA00022475"/>
    </source>
</evidence>
<keyword evidence="16" id="KW-1185">Reference proteome</keyword>
<dbReference type="GO" id="GO:0005737">
    <property type="term" value="C:cytoplasm"/>
    <property type="evidence" value="ECO:0007669"/>
    <property type="project" value="UniProtKB-ARBA"/>
</dbReference>
<evidence type="ECO:0000256" key="2">
    <source>
        <dbReference type="ARBA" id="ARBA00004342"/>
    </source>
</evidence>
<evidence type="ECO:0000313" key="16">
    <source>
        <dbReference type="Proteomes" id="UP001219934"/>
    </source>
</evidence>
<dbReference type="GO" id="GO:0030496">
    <property type="term" value="C:midbody"/>
    <property type="evidence" value="ECO:0007669"/>
    <property type="project" value="UniProtKB-SubCell"/>
</dbReference>
<protein>
    <recommendedName>
        <fullName evidence="4">Cell division control protein 42 homolog</fullName>
    </recommendedName>
</protein>
<reference evidence="15" key="1">
    <citation type="submission" date="2022-11" db="EMBL/GenBank/DDBJ databases">
        <title>Chromosome-level genome of Pogonophryne albipinna.</title>
        <authorList>
            <person name="Jo E."/>
        </authorList>
    </citation>
    <scope>NUCLEOTIDE SEQUENCE</scope>
    <source>
        <strain evidence="15">SGF0006</strain>
        <tissue evidence="15">Muscle</tissue>
    </source>
</reference>
<dbReference type="PROSITE" id="PS51420">
    <property type="entry name" value="RHO"/>
    <property type="match status" value="1"/>
</dbReference>
<dbReference type="SUPFAM" id="SSF52540">
    <property type="entry name" value="P-loop containing nucleoside triphosphate hydrolases"/>
    <property type="match status" value="1"/>
</dbReference>
<dbReference type="GO" id="GO:0019901">
    <property type="term" value="F:protein kinase binding"/>
    <property type="evidence" value="ECO:0007669"/>
    <property type="project" value="UniProtKB-ARBA"/>
</dbReference>
<dbReference type="EMBL" id="JAPTMU010000012">
    <property type="protein sequence ID" value="KAJ4934736.1"/>
    <property type="molecule type" value="Genomic_DNA"/>
</dbReference>
<comment type="catalytic activity">
    <reaction evidence="12">
        <text>GTP + H2O = GDP + phosphate + H(+)</text>
        <dbReference type="Rhea" id="RHEA:19669"/>
        <dbReference type="ChEBI" id="CHEBI:15377"/>
        <dbReference type="ChEBI" id="CHEBI:15378"/>
        <dbReference type="ChEBI" id="CHEBI:37565"/>
        <dbReference type="ChEBI" id="CHEBI:43474"/>
        <dbReference type="ChEBI" id="CHEBI:58189"/>
        <dbReference type="EC" id="3.6.5.2"/>
    </reaction>
    <physiologicalReaction direction="left-to-right" evidence="12">
        <dbReference type="Rhea" id="RHEA:19670"/>
    </physiologicalReaction>
</comment>
<keyword evidence="5" id="KW-1003">Cell membrane</keyword>
<evidence type="ECO:0000259" key="14">
    <source>
        <dbReference type="SMART" id="SM00409"/>
    </source>
</evidence>
<organism evidence="15 16">
    <name type="scientific">Pogonophryne albipinna</name>
    <dbReference type="NCBI Taxonomy" id="1090488"/>
    <lineage>
        <taxon>Eukaryota</taxon>
        <taxon>Metazoa</taxon>
        <taxon>Chordata</taxon>
        <taxon>Craniata</taxon>
        <taxon>Vertebrata</taxon>
        <taxon>Euteleostomi</taxon>
        <taxon>Actinopterygii</taxon>
        <taxon>Neopterygii</taxon>
        <taxon>Teleostei</taxon>
        <taxon>Neoteleostei</taxon>
        <taxon>Acanthomorphata</taxon>
        <taxon>Eupercaria</taxon>
        <taxon>Perciformes</taxon>
        <taxon>Notothenioidei</taxon>
        <taxon>Pogonophryne</taxon>
    </lineage>
</organism>
<dbReference type="InterPro" id="IPR001806">
    <property type="entry name" value="Small_GTPase"/>
</dbReference>
<dbReference type="GO" id="GO:0005525">
    <property type="term" value="F:GTP binding"/>
    <property type="evidence" value="ECO:0007669"/>
    <property type="project" value="UniProtKB-KW"/>
</dbReference>
<evidence type="ECO:0000256" key="12">
    <source>
        <dbReference type="ARBA" id="ARBA00047660"/>
    </source>
</evidence>
<dbReference type="InterPro" id="IPR036179">
    <property type="entry name" value="Ig-like_dom_sf"/>
</dbReference>
<dbReference type="CDD" id="cd05716">
    <property type="entry name" value="IgV_pIgR_like"/>
    <property type="match status" value="1"/>
</dbReference>
<dbReference type="PROSITE" id="PS51421">
    <property type="entry name" value="RAS"/>
    <property type="match status" value="1"/>
</dbReference>
<dbReference type="SMART" id="SM00173">
    <property type="entry name" value="RAS"/>
    <property type="match status" value="1"/>
</dbReference>
<dbReference type="InterPro" id="IPR003599">
    <property type="entry name" value="Ig_sub"/>
</dbReference>
<evidence type="ECO:0000256" key="8">
    <source>
        <dbReference type="ARBA" id="ARBA00023134"/>
    </source>
</evidence>
<comment type="subcellular location">
    <subcellularLocation>
        <location evidence="2">Cell membrane</location>
        <topology evidence="2">Lipid-anchor</topology>
        <orientation evidence="2">Cytoplasmic side</orientation>
    </subcellularLocation>
    <subcellularLocation>
        <location evidence="1">Midbody</location>
    </subcellularLocation>
</comment>
<dbReference type="Pfam" id="PF00071">
    <property type="entry name" value="Ras"/>
    <property type="match status" value="1"/>
</dbReference>
<dbReference type="NCBIfam" id="TIGR00231">
    <property type="entry name" value="small_GTP"/>
    <property type="match status" value="1"/>
</dbReference>
<dbReference type="SMART" id="SM00174">
    <property type="entry name" value="RHO"/>
    <property type="match status" value="1"/>
</dbReference>
<dbReference type="AlphaFoldDB" id="A0AAD6FI25"/>
<dbReference type="Gene3D" id="3.40.50.300">
    <property type="entry name" value="P-loop containing nucleotide triphosphate hydrolases"/>
    <property type="match status" value="1"/>
</dbReference>
<dbReference type="GO" id="GO:0051130">
    <property type="term" value="P:positive regulation of cellular component organization"/>
    <property type="evidence" value="ECO:0007669"/>
    <property type="project" value="UniProtKB-ARBA"/>
</dbReference>
<dbReference type="InterPro" id="IPR027417">
    <property type="entry name" value="P-loop_NTPase"/>
</dbReference>
<keyword evidence="7" id="KW-0547">Nucleotide-binding</keyword>
<dbReference type="InterPro" id="IPR037874">
    <property type="entry name" value="Cdc42"/>
</dbReference>
<dbReference type="InterPro" id="IPR013106">
    <property type="entry name" value="Ig_V-set"/>
</dbReference>
<comment type="caution">
    <text evidence="15">The sequence shown here is derived from an EMBL/GenBank/DDBJ whole genome shotgun (WGS) entry which is preliminary data.</text>
</comment>
<keyword evidence="8" id="KW-0342">GTP-binding</keyword>
<dbReference type="Gene3D" id="2.60.40.10">
    <property type="entry name" value="Immunoglobulins"/>
    <property type="match status" value="1"/>
</dbReference>
<evidence type="ECO:0000256" key="1">
    <source>
        <dbReference type="ARBA" id="ARBA00004214"/>
    </source>
</evidence>
<keyword evidence="10" id="KW-0449">Lipoprotein</keyword>
<keyword evidence="11" id="KW-0636">Prenylation</keyword>
<dbReference type="GO" id="GO:0005886">
    <property type="term" value="C:plasma membrane"/>
    <property type="evidence" value="ECO:0007669"/>
    <property type="project" value="UniProtKB-SubCell"/>
</dbReference>
<dbReference type="PANTHER" id="PTHR24072">
    <property type="entry name" value="RHO FAMILY GTPASE"/>
    <property type="match status" value="1"/>
</dbReference>
<dbReference type="PROSITE" id="PS51419">
    <property type="entry name" value="RAB"/>
    <property type="match status" value="1"/>
</dbReference>
<dbReference type="SUPFAM" id="SSF48726">
    <property type="entry name" value="Immunoglobulin"/>
    <property type="match status" value="1"/>
</dbReference>
<dbReference type="PRINTS" id="PR00449">
    <property type="entry name" value="RASTRNSFRMNG"/>
</dbReference>
<dbReference type="SMART" id="SM00175">
    <property type="entry name" value="RAB"/>
    <property type="match status" value="1"/>
</dbReference>
<dbReference type="InterPro" id="IPR013783">
    <property type="entry name" value="Ig-like_fold"/>
</dbReference>
<evidence type="ECO:0000256" key="13">
    <source>
        <dbReference type="SAM" id="SignalP"/>
    </source>
</evidence>
<evidence type="ECO:0000256" key="6">
    <source>
        <dbReference type="ARBA" id="ARBA00022481"/>
    </source>
</evidence>
<accession>A0AAD6FI25</accession>
<dbReference type="Pfam" id="PF07686">
    <property type="entry name" value="V-set"/>
    <property type="match status" value="1"/>
</dbReference>
<dbReference type="GO" id="GO:0007264">
    <property type="term" value="P:small GTPase-mediated signal transduction"/>
    <property type="evidence" value="ECO:0007669"/>
    <property type="project" value="InterPro"/>
</dbReference>
<feature type="domain" description="Immunoglobulin" evidence="14">
    <location>
        <begin position="35"/>
        <end position="133"/>
    </location>
</feature>
<evidence type="ECO:0000256" key="7">
    <source>
        <dbReference type="ARBA" id="ARBA00022741"/>
    </source>
</evidence>
<dbReference type="FunFam" id="3.40.50.300:FF:000167">
    <property type="entry name" value="Cell division control protein 42 homolog"/>
    <property type="match status" value="1"/>
</dbReference>
<name>A0AAD6FI25_9TELE</name>
<feature type="signal peptide" evidence="13">
    <location>
        <begin position="1"/>
        <end position="29"/>
    </location>
</feature>
<dbReference type="Proteomes" id="UP001219934">
    <property type="component" value="Unassembled WGS sequence"/>
</dbReference>
<keyword evidence="13" id="KW-0732">Signal</keyword>
<dbReference type="GO" id="GO:0003925">
    <property type="term" value="F:G protein activity"/>
    <property type="evidence" value="ECO:0007669"/>
    <property type="project" value="UniProtKB-EC"/>
</dbReference>
<keyword evidence="6" id="KW-0488">Methylation</keyword>
<sequence>MKTSGISLGFFNAPFLCLFWLRAEHSVDSVRLSAPEVVTGEYGGSLTVPCQYGHKYREYTKYWCRGPIYELCDIVVKTPRVRSSDRSSIADDKIAGVFTVTMSSLRESDEDTYWCVLARRRRNIYTGVRIHVSQPASQWQSGLSGSQFLIAGANARRNRKLTPNMFNALTSYRLFQQLKAESESTEMQTIKCVVVGDGAVGKTCLLISYTTNKFPSEYVPTVFDNYAVTVMIGGEPYTLGLFDTAGQEDYDRLRPLSYPQTDVFLVCFSSVSPSSFENVKEKWVPEITHHCPKTPFLLVGTQIDLRDDPSTVEKLAKNKQKPITPETAEKLARDLKAVKYVECSALTQRGLKNVFDEAILAALEPPETQRKRKCCLF</sequence>
<dbReference type="GO" id="GO:0009653">
    <property type="term" value="P:anatomical structure morphogenesis"/>
    <property type="evidence" value="ECO:0007669"/>
    <property type="project" value="UniProtKB-ARBA"/>
</dbReference>
<evidence type="ECO:0000256" key="11">
    <source>
        <dbReference type="ARBA" id="ARBA00023289"/>
    </source>
</evidence>
<dbReference type="SMART" id="SM00409">
    <property type="entry name" value="IG"/>
    <property type="match status" value="1"/>
</dbReference>
<dbReference type="InterPro" id="IPR003578">
    <property type="entry name" value="Small_GTPase_Rho"/>
</dbReference>
<evidence type="ECO:0000256" key="3">
    <source>
        <dbReference type="ARBA" id="ARBA00008112"/>
    </source>
</evidence>
<evidence type="ECO:0000256" key="4">
    <source>
        <dbReference type="ARBA" id="ARBA00016061"/>
    </source>
</evidence>
<keyword evidence="9" id="KW-0472">Membrane</keyword>
<proteinExistence type="inferred from homology"/>
<comment type="similarity">
    <text evidence="3">Belongs to the small GTPase superfamily. Rho family. CDC42 subfamily.</text>
</comment>